<accession>A0A6A5XGQ4</accession>
<proteinExistence type="predicted"/>
<organism evidence="2 3">
    <name type="scientific">Aaosphaeria arxii CBS 175.79</name>
    <dbReference type="NCBI Taxonomy" id="1450172"/>
    <lineage>
        <taxon>Eukaryota</taxon>
        <taxon>Fungi</taxon>
        <taxon>Dikarya</taxon>
        <taxon>Ascomycota</taxon>
        <taxon>Pezizomycotina</taxon>
        <taxon>Dothideomycetes</taxon>
        <taxon>Pleosporomycetidae</taxon>
        <taxon>Pleosporales</taxon>
        <taxon>Pleosporales incertae sedis</taxon>
        <taxon>Aaosphaeria</taxon>
    </lineage>
</organism>
<evidence type="ECO:0000313" key="3">
    <source>
        <dbReference type="Proteomes" id="UP000799778"/>
    </source>
</evidence>
<protein>
    <submittedName>
        <fullName evidence="2">Uncharacterized protein</fullName>
    </submittedName>
</protein>
<evidence type="ECO:0000256" key="1">
    <source>
        <dbReference type="SAM" id="MobiDB-lite"/>
    </source>
</evidence>
<dbReference type="GeneID" id="54280147"/>
<evidence type="ECO:0000313" key="2">
    <source>
        <dbReference type="EMBL" id="KAF2011544.1"/>
    </source>
</evidence>
<gene>
    <name evidence="2" type="ORF">BU24DRAFT_283478</name>
</gene>
<dbReference type="EMBL" id="ML978074">
    <property type="protein sequence ID" value="KAF2011544.1"/>
    <property type="molecule type" value="Genomic_DNA"/>
</dbReference>
<reference evidence="2" key="1">
    <citation type="journal article" date="2020" name="Stud. Mycol.">
        <title>101 Dothideomycetes genomes: a test case for predicting lifestyles and emergence of pathogens.</title>
        <authorList>
            <person name="Haridas S."/>
            <person name="Albert R."/>
            <person name="Binder M."/>
            <person name="Bloem J."/>
            <person name="Labutti K."/>
            <person name="Salamov A."/>
            <person name="Andreopoulos B."/>
            <person name="Baker S."/>
            <person name="Barry K."/>
            <person name="Bills G."/>
            <person name="Bluhm B."/>
            <person name="Cannon C."/>
            <person name="Castanera R."/>
            <person name="Culley D."/>
            <person name="Daum C."/>
            <person name="Ezra D."/>
            <person name="Gonzalez J."/>
            <person name="Henrissat B."/>
            <person name="Kuo A."/>
            <person name="Liang C."/>
            <person name="Lipzen A."/>
            <person name="Lutzoni F."/>
            <person name="Magnuson J."/>
            <person name="Mondo S."/>
            <person name="Nolan M."/>
            <person name="Ohm R."/>
            <person name="Pangilinan J."/>
            <person name="Park H.-J."/>
            <person name="Ramirez L."/>
            <person name="Alfaro M."/>
            <person name="Sun H."/>
            <person name="Tritt A."/>
            <person name="Yoshinaga Y."/>
            <person name="Zwiers L.-H."/>
            <person name="Turgeon B."/>
            <person name="Goodwin S."/>
            <person name="Spatafora J."/>
            <person name="Crous P."/>
            <person name="Grigoriev I."/>
        </authorList>
    </citation>
    <scope>NUCLEOTIDE SEQUENCE</scope>
    <source>
        <strain evidence="2">CBS 175.79</strain>
    </source>
</reference>
<dbReference type="AlphaFoldDB" id="A0A6A5XGQ4"/>
<keyword evidence="3" id="KW-1185">Reference proteome</keyword>
<dbReference type="Proteomes" id="UP000799778">
    <property type="component" value="Unassembled WGS sequence"/>
</dbReference>
<sequence length="124" mass="13538">MTTALRPLSLGVGVGAPPRIQSGPVQGSKDEEGGIMARAKQEHHRAPLNQSHFHFHVRSTLQNRLLKTSISDVEARPDALSWDRTPITPRTATTMPPGTYSHVPPLHYPRPHSVGFGVEVPLLS</sequence>
<feature type="region of interest" description="Disordered" evidence="1">
    <location>
        <begin position="1"/>
        <end position="32"/>
    </location>
</feature>
<feature type="region of interest" description="Disordered" evidence="1">
    <location>
        <begin position="81"/>
        <end position="102"/>
    </location>
</feature>
<name>A0A6A5XGQ4_9PLEO</name>
<dbReference type="RefSeq" id="XP_033379883.1">
    <property type="nucleotide sequence ID" value="XM_033522750.1"/>
</dbReference>